<dbReference type="AlphaFoldDB" id="A0A0E4C7E4"/>
<dbReference type="PANTHER" id="PTHR35810">
    <property type="entry name" value="CYTOPLASMIC PROTEIN-RELATED"/>
    <property type="match status" value="1"/>
</dbReference>
<organism evidence="1 2">
    <name type="scientific">Syntrophomonas zehnderi OL-4</name>
    <dbReference type="NCBI Taxonomy" id="690567"/>
    <lineage>
        <taxon>Bacteria</taxon>
        <taxon>Bacillati</taxon>
        <taxon>Bacillota</taxon>
        <taxon>Clostridia</taxon>
        <taxon>Eubacteriales</taxon>
        <taxon>Syntrophomonadaceae</taxon>
        <taxon>Syntrophomonas</taxon>
    </lineage>
</organism>
<dbReference type="PANTHER" id="PTHR35810:SF1">
    <property type="entry name" value="CYTOPLASMIC PROTEIN"/>
    <property type="match status" value="1"/>
</dbReference>
<dbReference type="RefSeq" id="WP_052729489.1">
    <property type="nucleotide sequence ID" value="NZ_CGIH01000001.1"/>
</dbReference>
<gene>
    <name evidence="1" type="ORF">27</name>
</gene>
<protein>
    <submittedName>
        <fullName evidence="1">Uncharacterized</fullName>
    </submittedName>
</protein>
<reference evidence="1 2" key="1">
    <citation type="submission" date="2015-03" db="EMBL/GenBank/DDBJ databases">
        <authorList>
            <person name="Murphy D."/>
        </authorList>
    </citation>
    <scope>NUCLEOTIDE SEQUENCE [LARGE SCALE GENOMIC DNA]</scope>
    <source>
        <strain evidence="1 2">OL-4</strain>
    </source>
</reference>
<dbReference type="STRING" id="690567.27"/>
<dbReference type="Proteomes" id="UP000045545">
    <property type="component" value="Unassembled WGS sequence"/>
</dbReference>
<evidence type="ECO:0000313" key="2">
    <source>
        <dbReference type="Proteomes" id="UP000045545"/>
    </source>
</evidence>
<name>A0A0E4C7E4_9FIRM</name>
<keyword evidence="2" id="KW-1185">Reference proteome</keyword>
<dbReference type="EMBL" id="CGIH01000001">
    <property type="protein sequence ID" value="CFW96149.1"/>
    <property type="molecule type" value="Genomic_DNA"/>
</dbReference>
<evidence type="ECO:0000313" key="1">
    <source>
        <dbReference type="EMBL" id="CFW96149.1"/>
    </source>
</evidence>
<sequence>MYFEEDTIWMSQKNLAQLYQTSPQNITMHIKNIYTAGELLEEITCKEFVQVQNEGGRQVERITQNLMTTAKCWLQLMLNSWKAMPNKLHRRRNHEVPI</sequence>
<accession>A0A0E4C7E4</accession>
<proteinExistence type="predicted"/>